<dbReference type="InterPro" id="IPR049566">
    <property type="entry name" value="WDR59_RTC1-like_RING_Znf"/>
</dbReference>
<feature type="compositionally biased region" description="Low complexity" evidence="7">
    <location>
        <begin position="622"/>
        <end position="640"/>
    </location>
</feature>
<dbReference type="PANTHER" id="PTHR46200">
    <property type="entry name" value="GATOR COMPLEX PROTEIN WDR24"/>
    <property type="match status" value="1"/>
</dbReference>
<evidence type="ECO:0000256" key="5">
    <source>
        <dbReference type="ARBA" id="ARBA00022833"/>
    </source>
</evidence>
<feature type="region of interest" description="Disordered" evidence="7">
    <location>
        <begin position="891"/>
        <end position="924"/>
    </location>
</feature>
<dbReference type="GO" id="GO:1904263">
    <property type="term" value="P:positive regulation of TORC1 signaling"/>
    <property type="evidence" value="ECO:0007669"/>
    <property type="project" value="TreeGrafter"/>
</dbReference>
<keyword evidence="10" id="KW-1185">Reference proteome</keyword>
<keyword evidence="1 6" id="KW-0853">WD repeat</keyword>
<keyword evidence="2" id="KW-0479">Metal-binding</keyword>
<dbReference type="EMBL" id="GL377303">
    <property type="protein sequence ID" value="EFJ01264.1"/>
    <property type="molecule type" value="Genomic_DNA"/>
</dbReference>
<feature type="region of interest" description="Disordered" evidence="7">
    <location>
        <begin position="660"/>
        <end position="679"/>
    </location>
</feature>
<dbReference type="PROSITE" id="PS50082">
    <property type="entry name" value="WD_REPEATS_2"/>
    <property type="match status" value="2"/>
</dbReference>
<name>D8PT70_SCHCM</name>
<feature type="region of interest" description="Disordered" evidence="7">
    <location>
        <begin position="474"/>
        <end position="653"/>
    </location>
</feature>
<feature type="repeat" description="WD" evidence="6">
    <location>
        <begin position="224"/>
        <end position="263"/>
    </location>
</feature>
<proteinExistence type="predicted"/>
<feature type="repeat" description="WD" evidence="6">
    <location>
        <begin position="133"/>
        <end position="175"/>
    </location>
</feature>
<keyword evidence="5" id="KW-0862">Zinc</keyword>
<feature type="compositionally biased region" description="Low complexity" evidence="7">
    <location>
        <begin position="592"/>
        <end position="615"/>
    </location>
</feature>
<evidence type="ECO:0000256" key="3">
    <source>
        <dbReference type="ARBA" id="ARBA00022737"/>
    </source>
</evidence>
<evidence type="ECO:0000259" key="8">
    <source>
        <dbReference type="Pfam" id="PF17120"/>
    </source>
</evidence>
<dbReference type="PROSITE" id="PS00678">
    <property type="entry name" value="WD_REPEATS_1"/>
    <property type="match status" value="2"/>
</dbReference>
<dbReference type="PANTHER" id="PTHR46200:SF1">
    <property type="entry name" value="GATOR COMPLEX PROTEIN WDR24"/>
    <property type="match status" value="1"/>
</dbReference>
<dbReference type="SMART" id="SM00320">
    <property type="entry name" value="WD40"/>
    <property type="match status" value="3"/>
</dbReference>
<dbReference type="Proteomes" id="UP000007431">
    <property type="component" value="Unassembled WGS sequence"/>
</dbReference>
<evidence type="ECO:0000256" key="2">
    <source>
        <dbReference type="ARBA" id="ARBA00022723"/>
    </source>
</evidence>
<dbReference type="HOGENOM" id="CLU_007954_0_0_1"/>
<dbReference type="Pfam" id="PF17120">
    <property type="entry name" value="zf-RING_16"/>
    <property type="match status" value="1"/>
</dbReference>
<feature type="non-terminal residue" evidence="9">
    <location>
        <position position="957"/>
    </location>
</feature>
<dbReference type="GO" id="GO:0016239">
    <property type="term" value="P:positive regulation of macroautophagy"/>
    <property type="evidence" value="ECO:0007669"/>
    <property type="project" value="TreeGrafter"/>
</dbReference>
<feature type="domain" description="WDR59/RTC1-like RING zinc finger" evidence="8">
    <location>
        <begin position="850"/>
        <end position="880"/>
    </location>
</feature>
<evidence type="ECO:0000313" key="10">
    <source>
        <dbReference type="Proteomes" id="UP000007431"/>
    </source>
</evidence>
<protein>
    <recommendedName>
        <fullName evidence="8">WDR59/RTC1-like RING zinc finger domain-containing protein</fullName>
    </recommendedName>
</protein>
<sequence>MDWYSDARMHSAGPSKYVRLPRVAPPGGGAIAISEDGRRSVVAGKESLRIVRVSAPDQMPTTEHKFAVGPGGYRVDASRNMWDGSGLKMDSASTDVSWAKGPFDHKILTSARNGELIMWDLNKSGPTKYERRAKDHARSIHQLAVSAVVHHYAITGSADADLRVWDLRDMRKSIMRIKHPAAVRALAFSPSNTTPLQALTGLDSGALHRWDLRVGQRGQLDRSPVAHAGPVTDVDWVSGWAASAGLDATVRVWDVASLRNTYTLRPARAPRRAIWRPGSETELALMPAEPAETDTVDIWDVRRGWIAKWAIPGTALDGGVAGIAFGGTDALWAQHTSGAFVQYDLRDCTRPLDTIPRVAAAWEPAGSLALVTDRPDPWEVPYDDVSPERQVLRPKTIGDPPFRPRTQTVATCVPTSQNDDLDVFVALARDYLFEGADKQLLKVSQLPQAAIRMGKLDVGQTWLLLGSTLKDVIPQEEETTTPEPSKPKHPSPPLVHSMSAPATIPSYRFPGHDLSEIPSRSPSRQSTQSPQSGRSPAVTRRPSAFRRPSMAVSSPGDKSFPHVGEGALDDSDESSSGGELPVRPAHASSIHAPANDDSDSPSPASTDSESHPVSVVRRRSRSAAISRSRGRSRSGTLARGGPPRLTRQESNTSVRTVIAEDAQNHHPTRPPLQQEETLRDIRALKEEEKARRRKLEESAARTERRPEVVAEDEERLRNLAWTALKGALELFAEQGDVQTCAMLVLVAGAELRVGPRRISRFVDAYLDILSRLQLHTSAAYVRKFCAVDDAKKESTVRVPYIVLLSHVNVLQMETTIYTACMKCKRAIIAPPAAARGAFAYCPSCRAFFLCAICRLPVRGLLFHCALCGHGGHQACYREYYLPRPMVEMPNATLPESRGRSLTRPDADAATDTTTDAGAPTSVGNRNATTTQVLAGHPCATGCGHFCWAAGAVVDVAA</sequence>
<dbReference type="Gene3D" id="2.130.10.10">
    <property type="entry name" value="YVTN repeat-like/Quinoprotein amine dehydrogenase"/>
    <property type="match status" value="1"/>
</dbReference>
<feature type="compositionally biased region" description="Low complexity" evidence="7">
    <location>
        <begin position="518"/>
        <end position="536"/>
    </location>
</feature>
<accession>D8PT70</accession>
<dbReference type="GO" id="GO:0005774">
    <property type="term" value="C:vacuolar membrane"/>
    <property type="evidence" value="ECO:0007669"/>
    <property type="project" value="TreeGrafter"/>
</dbReference>
<gene>
    <name evidence="9" type="ORF">SCHCODRAFT_105988</name>
</gene>
<dbReference type="InterPro" id="IPR015943">
    <property type="entry name" value="WD40/YVTN_repeat-like_dom_sf"/>
</dbReference>
<dbReference type="SUPFAM" id="SSF50978">
    <property type="entry name" value="WD40 repeat-like"/>
    <property type="match status" value="1"/>
</dbReference>
<feature type="compositionally biased region" description="Low complexity" evidence="7">
    <location>
        <begin position="907"/>
        <end position="916"/>
    </location>
</feature>
<evidence type="ECO:0000256" key="6">
    <source>
        <dbReference type="PROSITE-ProRule" id="PRU00221"/>
    </source>
</evidence>
<dbReference type="FunCoup" id="D8PT70">
    <property type="interactions" value="286"/>
</dbReference>
<dbReference type="InterPro" id="IPR019775">
    <property type="entry name" value="WD40_repeat_CS"/>
</dbReference>
<dbReference type="STRING" id="578458.D8PT70"/>
<dbReference type="GO" id="GO:0061700">
    <property type="term" value="C:GATOR2 complex"/>
    <property type="evidence" value="ECO:0007669"/>
    <property type="project" value="TreeGrafter"/>
</dbReference>
<dbReference type="GO" id="GO:0008270">
    <property type="term" value="F:zinc ion binding"/>
    <property type="evidence" value="ECO:0007669"/>
    <property type="project" value="UniProtKB-KW"/>
</dbReference>
<keyword evidence="4" id="KW-0863">Zinc-finger</keyword>
<dbReference type="InterPro" id="IPR001680">
    <property type="entry name" value="WD40_rpt"/>
</dbReference>
<dbReference type="GO" id="GO:0005829">
    <property type="term" value="C:cytosol"/>
    <property type="evidence" value="ECO:0007669"/>
    <property type="project" value="TreeGrafter"/>
</dbReference>
<dbReference type="InterPro" id="IPR037590">
    <property type="entry name" value="WDR24"/>
</dbReference>
<evidence type="ECO:0000313" key="9">
    <source>
        <dbReference type="EMBL" id="EFJ01264.1"/>
    </source>
</evidence>
<dbReference type="InterPro" id="IPR036322">
    <property type="entry name" value="WD40_repeat_dom_sf"/>
</dbReference>
<dbReference type="InParanoid" id="D8PT70"/>
<dbReference type="eggNOG" id="KOG0269">
    <property type="taxonomic scope" value="Eukaryota"/>
</dbReference>
<dbReference type="Pfam" id="PF00400">
    <property type="entry name" value="WD40"/>
    <property type="match status" value="1"/>
</dbReference>
<evidence type="ECO:0000256" key="4">
    <source>
        <dbReference type="ARBA" id="ARBA00022771"/>
    </source>
</evidence>
<dbReference type="OMA" id="RRVLWRP"/>
<reference evidence="9 10" key="1">
    <citation type="journal article" date="2010" name="Nat. Biotechnol.">
        <title>Genome sequence of the model mushroom Schizophyllum commune.</title>
        <authorList>
            <person name="Ohm R.A."/>
            <person name="de Jong J.F."/>
            <person name="Lugones L.G."/>
            <person name="Aerts A."/>
            <person name="Kothe E."/>
            <person name="Stajich J.E."/>
            <person name="de Vries R.P."/>
            <person name="Record E."/>
            <person name="Levasseur A."/>
            <person name="Baker S.E."/>
            <person name="Bartholomew K.A."/>
            <person name="Coutinho P.M."/>
            <person name="Erdmann S."/>
            <person name="Fowler T.J."/>
            <person name="Gathman A.C."/>
            <person name="Lombard V."/>
            <person name="Henrissat B."/>
            <person name="Knabe N."/>
            <person name="Kuees U."/>
            <person name="Lilly W.W."/>
            <person name="Lindquist E."/>
            <person name="Lucas S."/>
            <person name="Magnuson J.K."/>
            <person name="Piumi F."/>
            <person name="Raudaskoski M."/>
            <person name="Salamov A."/>
            <person name="Schmutz J."/>
            <person name="Schwarze F.W.M.R."/>
            <person name="vanKuyk P.A."/>
            <person name="Horton J.S."/>
            <person name="Grigoriev I.V."/>
            <person name="Woesten H.A.B."/>
        </authorList>
    </citation>
    <scope>NUCLEOTIDE SEQUENCE [LARGE SCALE GENOMIC DNA]</scope>
    <source>
        <strain evidence="10">H4-8 / FGSC 9210</strain>
    </source>
</reference>
<organism evidence="10">
    <name type="scientific">Schizophyllum commune (strain H4-8 / FGSC 9210)</name>
    <name type="common">Split gill fungus</name>
    <dbReference type="NCBI Taxonomy" id="578458"/>
    <lineage>
        <taxon>Eukaryota</taxon>
        <taxon>Fungi</taxon>
        <taxon>Dikarya</taxon>
        <taxon>Basidiomycota</taxon>
        <taxon>Agaricomycotina</taxon>
        <taxon>Agaricomycetes</taxon>
        <taxon>Agaricomycetidae</taxon>
        <taxon>Agaricales</taxon>
        <taxon>Schizophyllaceae</taxon>
        <taxon>Schizophyllum</taxon>
    </lineage>
</organism>
<dbReference type="VEuPathDB" id="FungiDB:SCHCODRAFT_02560531"/>
<evidence type="ECO:0000256" key="1">
    <source>
        <dbReference type="ARBA" id="ARBA00022574"/>
    </source>
</evidence>
<dbReference type="AlphaFoldDB" id="D8PT70"/>
<feature type="compositionally biased region" description="Basic and acidic residues" evidence="7">
    <location>
        <begin position="896"/>
        <end position="906"/>
    </location>
</feature>
<keyword evidence="3" id="KW-0677">Repeat</keyword>
<evidence type="ECO:0000256" key="7">
    <source>
        <dbReference type="SAM" id="MobiDB-lite"/>
    </source>
</evidence>